<protein>
    <submittedName>
        <fullName evidence="8">DNase I-like protein</fullName>
    </submittedName>
</protein>
<dbReference type="PANTHER" id="PTHR22748">
    <property type="entry name" value="AP ENDONUCLEASE"/>
    <property type="match status" value="1"/>
</dbReference>
<dbReference type="GO" id="GO:0008311">
    <property type="term" value="F:double-stranded DNA 3'-5' DNA exonuclease activity"/>
    <property type="evidence" value="ECO:0007669"/>
    <property type="project" value="TreeGrafter"/>
</dbReference>
<feature type="binding site" evidence="5">
    <location>
        <position position="39"/>
    </location>
    <ligand>
        <name>Mg(2+)</name>
        <dbReference type="ChEBI" id="CHEBI:18420"/>
        <label>1</label>
    </ligand>
</feature>
<dbReference type="PANTHER" id="PTHR22748:SF4">
    <property type="entry name" value="DNA-(APURINIC OR APYRIMIDINIC SITE) ENDONUCLEASE 2"/>
    <property type="match status" value="1"/>
</dbReference>
<dbReference type="GO" id="GO:0046872">
    <property type="term" value="F:metal ion binding"/>
    <property type="evidence" value="ECO:0007669"/>
    <property type="project" value="UniProtKB-KW"/>
</dbReference>
<feature type="site" description="Important for catalytic activity" evidence="6">
    <location>
        <position position="196"/>
    </location>
</feature>
<dbReference type="InterPro" id="IPR005135">
    <property type="entry name" value="Endo/exonuclease/phosphatase"/>
</dbReference>
<evidence type="ECO:0000256" key="2">
    <source>
        <dbReference type="ARBA" id="ARBA00022723"/>
    </source>
</evidence>
<evidence type="ECO:0000313" key="8">
    <source>
        <dbReference type="EMBL" id="EIE20130.1"/>
    </source>
</evidence>
<dbReference type="RefSeq" id="XP_005644674.1">
    <property type="nucleotide sequence ID" value="XM_005644617.1"/>
</dbReference>
<dbReference type="eggNOG" id="KOG1294">
    <property type="taxonomic scope" value="Eukaryota"/>
</dbReference>
<dbReference type="SUPFAM" id="SSF56219">
    <property type="entry name" value="DNase I-like"/>
    <property type="match status" value="1"/>
</dbReference>
<keyword evidence="3" id="KW-0378">Hydrolase</keyword>
<reference evidence="8 9" key="1">
    <citation type="journal article" date="2012" name="Genome Biol.">
        <title>The genome of the polar eukaryotic microalga coccomyxa subellipsoidea reveals traits of cold adaptation.</title>
        <authorList>
            <person name="Blanc G."/>
            <person name="Agarkova I."/>
            <person name="Grimwood J."/>
            <person name="Kuo A."/>
            <person name="Brueggeman A."/>
            <person name="Dunigan D."/>
            <person name="Gurnon J."/>
            <person name="Ladunga I."/>
            <person name="Lindquist E."/>
            <person name="Lucas S."/>
            <person name="Pangilinan J."/>
            <person name="Proschold T."/>
            <person name="Salamov A."/>
            <person name="Schmutz J."/>
            <person name="Weeks D."/>
            <person name="Yamada T."/>
            <person name="Claverie J.M."/>
            <person name="Grigoriev I."/>
            <person name="Van Etten J."/>
            <person name="Lomsadze A."/>
            <person name="Borodovsky M."/>
        </authorList>
    </citation>
    <scope>NUCLEOTIDE SEQUENCE [LARGE SCALE GENOMIC DNA]</scope>
    <source>
        <strain evidence="8 9">C-169</strain>
    </source>
</reference>
<dbReference type="OrthoDB" id="391817at2759"/>
<dbReference type="GO" id="GO:0005634">
    <property type="term" value="C:nucleus"/>
    <property type="evidence" value="ECO:0007669"/>
    <property type="project" value="TreeGrafter"/>
</dbReference>
<dbReference type="Gene3D" id="3.60.10.10">
    <property type="entry name" value="Endonuclease/exonuclease/phosphatase"/>
    <property type="match status" value="1"/>
</dbReference>
<evidence type="ECO:0000256" key="4">
    <source>
        <dbReference type="ARBA" id="ARBA00022842"/>
    </source>
</evidence>
<keyword evidence="9" id="KW-1185">Reference proteome</keyword>
<evidence type="ECO:0000256" key="6">
    <source>
        <dbReference type="PIRSR" id="PIRSR604808-3"/>
    </source>
</evidence>
<keyword evidence="4 5" id="KW-0460">Magnesium</keyword>
<dbReference type="KEGG" id="csl:COCSUDRAFT_30771"/>
<dbReference type="InterPro" id="IPR004808">
    <property type="entry name" value="AP_endonuc_1"/>
</dbReference>
<keyword evidence="5" id="KW-0464">Manganese</keyword>
<dbReference type="STRING" id="574566.I0YP11"/>
<comment type="caution">
    <text evidence="8">The sequence shown here is derived from an EMBL/GenBank/DDBJ whole genome shotgun (WGS) entry which is preliminary data.</text>
</comment>
<gene>
    <name evidence="8" type="ORF">COCSUDRAFT_30771</name>
</gene>
<dbReference type="Pfam" id="PF03372">
    <property type="entry name" value="Exo_endo_phos"/>
    <property type="match status" value="1"/>
</dbReference>
<evidence type="ECO:0000313" key="9">
    <source>
        <dbReference type="Proteomes" id="UP000007264"/>
    </source>
</evidence>
<dbReference type="InterPro" id="IPR036691">
    <property type="entry name" value="Endo/exonu/phosph_ase_sf"/>
</dbReference>
<feature type="binding site" evidence="5">
    <location>
        <position position="136"/>
    </location>
    <ligand>
        <name>Mg(2+)</name>
        <dbReference type="ChEBI" id="CHEBI:18420"/>
        <label>1</label>
    </ligand>
</feature>
<dbReference type="EMBL" id="AGSI01000016">
    <property type="protein sequence ID" value="EIE20130.1"/>
    <property type="molecule type" value="Genomic_DNA"/>
</dbReference>
<feature type="binding site" evidence="5">
    <location>
        <position position="7"/>
    </location>
    <ligand>
        <name>Mg(2+)</name>
        <dbReference type="ChEBI" id="CHEBI:18420"/>
        <label>1</label>
    </ligand>
</feature>
<dbReference type="Proteomes" id="UP000007264">
    <property type="component" value="Unassembled WGS sequence"/>
</dbReference>
<comment type="similarity">
    <text evidence="1">Belongs to the DNA repair enzymes AP/ExoA family.</text>
</comment>
<evidence type="ECO:0000256" key="1">
    <source>
        <dbReference type="ARBA" id="ARBA00007092"/>
    </source>
</evidence>
<comment type="cofactor">
    <cofactor evidence="5">
        <name>Mg(2+)</name>
        <dbReference type="ChEBI" id="CHEBI:18420"/>
    </cofactor>
    <cofactor evidence="5">
        <name>Mn(2+)</name>
        <dbReference type="ChEBI" id="CHEBI:29035"/>
    </cofactor>
    <text evidence="5">Probably binds two magnesium or manganese ions per subunit.</text>
</comment>
<feature type="domain" description="Endonuclease/exonuclease/phosphatase" evidence="7">
    <location>
        <begin position="4"/>
        <end position="204"/>
    </location>
</feature>
<name>I0YP11_COCSC</name>
<evidence type="ECO:0000259" key="7">
    <source>
        <dbReference type="Pfam" id="PF03372"/>
    </source>
</evidence>
<feature type="site" description="Transition state stabilizer" evidence="6">
    <location>
        <position position="136"/>
    </location>
</feature>
<dbReference type="GO" id="GO:0006284">
    <property type="term" value="P:base-excision repair"/>
    <property type="evidence" value="ECO:0007669"/>
    <property type="project" value="TreeGrafter"/>
</dbReference>
<feature type="binding site" evidence="5">
    <location>
        <position position="134"/>
    </location>
    <ligand>
        <name>Mg(2+)</name>
        <dbReference type="ChEBI" id="CHEBI:18420"/>
        <label>1</label>
    </ligand>
</feature>
<dbReference type="AlphaFoldDB" id="I0YP11"/>
<proteinExistence type="inferred from homology"/>
<keyword evidence="2 5" id="KW-0479">Metal-binding</keyword>
<dbReference type="GO" id="GO:0008081">
    <property type="term" value="F:phosphoric diester hydrolase activity"/>
    <property type="evidence" value="ECO:0007669"/>
    <property type="project" value="TreeGrafter"/>
</dbReference>
<evidence type="ECO:0000256" key="3">
    <source>
        <dbReference type="ARBA" id="ARBA00022801"/>
    </source>
</evidence>
<dbReference type="GeneID" id="17038106"/>
<accession>I0YP11</accession>
<sequence length="283" mass="31569">MRIVTWNINGLRACLKRRFDGKLINLLQFLEADIICFQETKLARQEATEDLALADGWDSFFAFSQEELERLDSEGRVVMTDHGAFVLVNVYGPAISTEESAEERYAFKLRFYEGLLHRIQTLRASGRCVILLGDLNISLAPIDSCDPGPIDAFTSRTDRRLLTRLLTSNGGPFLDAYTCWSTASGARINNYGTRIDLILAAGPDGAAAGADFHDLFTAADDRMKPPLCKGHGEPCVIRQVKKGGVNQGKPPRLYHSPCWKISLSAMLAHWHCMRVCSAVFNWR</sequence>
<dbReference type="GO" id="GO:0003906">
    <property type="term" value="F:DNA-(apurinic or apyrimidinic site) endonuclease activity"/>
    <property type="evidence" value="ECO:0007669"/>
    <property type="project" value="TreeGrafter"/>
</dbReference>
<evidence type="ECO:0000256" key="5">
    <source>
        <dbReference type="PIRSR" id="PIRSR604808-2"/>
    </source>
</evidence>
<organism evidence="8 9">
    <name type="scientific">Coccomyxa subellipsoidea (strain C-169)</name>
    <name type="common">Green microalga</name>
    <dbReference type="NCBI Taxonomy" id="574566"/>
    <lineage>
        <taxon>Eukaryota</taxon>
        <taxon>Viridiplantae</taxon>
        <taxon>Chlorophyta</taxon>
        <taxon>core chlorophytes</taxon>
        <taxon>Trebouxiophyceae</taxon>
        <taxon>Trebouxiophyceae incertae sedis</taxon>
        <taxon>Coccomyxaceae</taxon>
        <taxon>Coccomyxa</taxon>
        <taxon>Coccomyxa subellipsoidea</taxon>
    </lineage>
</organism>